<dbReference type="Gene3D" id="3.40.50.720">
    <property type="entry name" value="NAD(P)-binding Rossmann-like Domain"/>
    <property type="match status" value="1"/>
</dbReference>
<keyword evidence="2" id="KW-1133">Transmembrane helix</keyword>
<dbReference type="Pfam" id="PF03435">
    <property type="entry name" value="Sacchrp_dh_NADP"/>
    <property type="match status" value="1"/>
</dbReference>
<dbReference type="EMBL" id="UXUI01009809">
    <property type="protein sequence ID" value="VDD94346.1"/>
    <property type="molecule type" value="Genomic_DNA"/>
</dbReference>
<dbReference type="GO" id="GO:0009247">
    <property type="term" value="P:glycolipid biosynthetic process"/>
    <property type="evidence" value="ECO:0007669"/>
    <property type="project" value="TreeGrafter"/>
</dbReference>
<name>A0A0N4VG05_ENTVE</name>
<dbReference type="PANTHER" id="PTHR12286">
    <property type="entry name" value="SACCHAROPINE DEHYDROGENASE-LIKE OXIDOREDUCTASE"/>
    <property type="match status" value="1"/>
</dbReference>
<dbReference type="OrthoDB" id="10268090at2759"/>
<reference evidence="4 5" key="2">
    <citation type="submission" date="2018-10" db="EMBL/GenBank/DDBJ databases">
        <authorList>
            <consortium name="Pathogen Informatics"/>
        </authorList>
    </citation>
    <scope>NUCLEOTIDE SEQUENCE [LARGE SCALE GENOMIC DNA]</scope>
</reference>
<keyword evidence="2" id="KW-0812">Transmembrane</keyword>
<proteinExistence type="inferred from homology"/>
<keyword evidence="2" id="KW-0472">Membrane</keyword>
<reference evidence="6" key="1">
    <citation type="submission" date="2017-02" db="UniProtKB">
        <authorList>
            <consortium name="WormBaseParasite"/>
        </authorList>
    </citation>
    <scope>IDENTIFICATION</scope>
</reference>
<dbReference type="InterPro" id="IPR005097">
    <property type="entry name" value="Sacchrp_dh_NADP-bd"/>
</dbReference>
<dbReference type="FunFam" id="3.40.50.720:FF:000178">
    <property type="entry name" value="Saccharopine dehydrogenase-like oxidoreductase"/>
    <property type="match status" value="1"/>
</dbReference>
<protein>
    <submittedName>
        <fullName evidence="6">Sacchrp_dh_NADP domain-containing protein</fullName>
    </submittedName>
</protein>
<dbReference type="GO" id="GO:0005886">
    <property type="term" value="C:plasma membrane"/>
    <property type="evidence" value="ECO:0007669"/>
    <property type="project" value="TreeGrafter"/>
</dbReference>
<evidence type="ECO:0000256" key="2">
    <source>
        <dbReference type="SAM" id="Phobius"/>
    </source>
</evidence>
<feature type="transmembrane region" description="Helical" evidence="2">
    <location>
        <begin position="274"/>
        <end position="293"/>
    </location>
</feature>
<dbReference type="InterPro" id="IPR036291">
    <property type="entry name" value="NAD(P)-bd_dom_sf"/>
</dbReference>
<comment type="similarity">
    <text evidence="1">Belongs to the saccharopine dehydrogenase family.</text>
</comment>
<dbReference type="GO" id="GO:0005739">
    <property type="term" value="C:mitochondrion"/>
    <property type="evidence" value="ECO:0007669"/>
    <property type="project" value="TreeGrafter"/>
</dbReference>
<dbReference type="Proteomes" id="UP000274131">
    <property type="component" value="Unassembled WGS sequence"/>
</dbReference>
<dbReference type="WBParaSite" id="EVEC_0000968701-mRNA-1">
    <property type="protein sequence ID" value="EVEC_0000968701-mRNA-1"/>
    <property type="gene ID" value="EVEC_0000968701"/>
</dbReference>
<dbReference type="GO" id="GO:0005811">
    <property type="term" value="C:lipid droplet"/>
    <property type="evidence" value="ECO:0007669"/>
    <property type="project" value="TreeGrafter"/>
</dbReference>
<accession>A0A0N4VG05</accession>
<evidence type="ECO:0000313" key="4">
    <source>
        <dbReference type="EMBL" id="VDD94346.1"/>
    </source>
</evidence>
<dbReference type="SUPFAM" id="SSF51735">
    <property type="entry name" value="NAD(P)-binding Rossmann-fold domains"/>
    <property type="match status" value="1"/>
</dbReference>
<feature type="domain" description="Saccharopine dehydrogenase NADP binding" evidence="3">
    <location>
        <begin position="7"/>
        <end position="138"/>
    </location>
</feature>
<evidence type="ECO:0000256" key="1">
    <source>
        <dbReference type="ARBA" id="ARBA00038048"/>
    </source>
</evidence>
<dbReference type="InterPro" id="IPR051276">
    <property type="entry name" value="Saccharopine_DH-like_oxidrdct"/>
</dbReference>
<sequence>MDRHDLVIYGVTGFTGAKILETLLDSETNVDFAVAGRNEQKIRQLLCRIGELKSEKDLSKVCVIVADSSNETSLISMAKQSKVVVNAVGPYRLYGEAVVKACIDGGASYVDVCGEPAFLEEMQLKYSDAAKEKEVYIVGSCGWDSVPCDLGINFLKDHFHGRLNHAETFVQLSFGKDGFAFNTGTYNSLILSLANMRKDGLGERRKKLMPEKLPRTGYFPLKRFFLWYNEFLRAYCLPFLGADKSVVSRTQYFNWQLHKEFPVIVQTYMGIKSLFWTCLLVLWLTAFSLLAQFNFTRKLLLRYPEKCSFNMFKNSGPTEAQMKDSSFTYWFYGFGWREEFPPEEVKRRHFLKVKVRCDGPDPGYTSTAACVLCAAFTVLEDHKTLPDK</sequence>
<organism evidence="6">
    <name type="scientific">Enterobius vermicularis</name>
    <name type="common">Human pinworm</name>
    <dbReference type="NCBI Taxonomy" id="51028"/>
    <lineage>
        <taxon>Eukaryota</taxon>
        <taxon>Metazoa</taxon>
        <taxon>Ecdysozoa</taxon>
        <taxon>Nematoda</taxon>
        <taxon>Chromadorea</taxon>
        <taxon>Rhabditida</taxon>
        <taxon>Spirurina</taxon>
        <taxon>Oxyuridomorpha</taxon>
        <taxon>Oxyuroidea</taxon>
        <taxon>Oxyuridae</taxon>
        <taxon>Enterobius</taxon>
    </lineage>
</organism>
<dbReference type="STRING" id="51028.A0A0N4VG05"/>
<evidence type="ECO:0000259" key="3">
    <source>
        <dbReference type="Pfam" id="PF03435"/>
    </source>
</evidence>
<dbReference type="PANTHER" id="PTHR12286:SF5">
    <property type="entry name" value="SACCHAROPINE DEHYDROGENASE-LIKE OXIDOREDUCTASE"/>
    <property type="match status" value="1"/>
</dbReference>
<evidence type="ECO:0000313" key="6">
    <source>
        <dbReference type="WBParaSite" id="EVEC_0000968701-mRNA-1"/>
    </source>
</evidence>
<dbReference type="AlphaFoldDB" id="A0A0N4VG05"/>
<evidence type="ECO:0000313" key="5">
    <source>
        <dbReference type="Proteomes" id="UP000274131"/>
    </source>
</evidence>
<keyword evidence="5" id="KW-1185">Reference proteome</keyword>
<gene>
    <name evidence="4" type="ORF">EVEC_LOCUS9097</name>
</gene>